<organism evidence="2 3">
    <name type="scientific">Mycobacterium phage CELFI</name>
    <dbReference type="NCBI Taxonomy" id="2769359"/>
    <lineage>
        <taxon>Viruses</taxon>
        <taxon>Duplodnaviria</taxon>
        <taxon>Heunggongvirae</taxon>
        <taxon>Uroviricota</taxon>
        <taxon>Caudoviricetes</taxon>
        <taxon>Vilmaviridae</taxon>
        <taxon>Lclasvirinae</taxon>
        <taxon>Faithunavirus</taxon>
        <taxon>Faithunavirus CELFI</taxon>
    </lineage>
</organism>
<dbReference type="GeneID" id="63209382"/>
<keyword evidence="3" id="KW-1185">Reference proteome</keyword>
<sequence length="175" mass="18006">MPCTGCQLFLLRGLSMGGRGGGGTGGGKGGNKGGGSDLTVDKRPAVDDAAEKHSDPNAAADALGLTGSDKEHFVNGANAEGKRIPRIGRDESKIIKPADAAKLLAAHKAAVVAYERKYGRGAAQAYSRGAYWSLVRFIKTVMAVSSTVTQAGSAPAMAAVNAAMLTAYWVDRAKR</sequence>
<dbReference type="RefSeq" id="YP_010012833.1">
    <property type="nucleotide sequence ID" value="NC_053506.1"/>
</dbReference>
<proteinExistence type="predicted"/>
<reference evidence="2 3" key="1">
    <citation type="submission" date="2020-07" db="EMBL/GenBank/DDBJ databases">
        <title>Tightening bonds in Latin-America through phage discovery.</title>
        <authorList>
            <person name="Payaslian F.P."/>
            <person name="Gradaschi V."/>
            <person name="Rondon Salazar L."/>
            <person name="Dieterle M.E."/>
            <person name="Urdaniz E."/>
            <person name="Di Paola M."/>
            <person name="Pena Carcamo J."/>
            <person name="Zon F."/>
            <person name="Allievi M.C."/>
            <person name="Sosa E."/>
            <person name="Fernandez Do Porto D."/>
            <person name="Loessner M.J."/>
            <person name="Sanchez Rivas C."/>
            <person name="Raya R."/>
            <person name="Reyes A."/>
            <person name="Piuri M."/>
        </authorList>
    </citation>
    <scope>NUCLEOTIDE SEQUENCE [LARGE SCALE GENOMIC DNA]</scope>
</reference>
<protein>
    <submittedName>
        <fullName evidence="2">Uncharacterized protein</fullName>
    </submittedName>
</protein>
<evidence type="ECO:0000256" key="1">
    <source>
        <dbReference type="SAM" id="MobiDB-lite"/>
    </source>
</evidence>
<dbReference type="KEGG" id="vg:63209382"/>
<dbReference type="EMBL" id="MT758688">
    <property type="protein sequence ID" value="QNO01145.1"/>
    <property type="molecule type" value="Genomic_DNA"/>
</dbReference>
<feature type="compositionally biased region" description="Gly residues" evidence="1">
    <location>
        <begin position="20"/>
        <end position="36"/>
    </location>
</feature>
<evidence type="ECO:0000313" key="3">
    <source>
        <dbReference type="Proteomes" id="UP000516064"/>
    </source>
</evidence>
<feature type="region of interest" description="Disordered" evidence="1">
    <location>
        <begin position="20"/>
        <end position="54"/>
    </location>
</feature>
<feature type="compositionally biased region" description="Basic and acidic residues" evidence="1">
    <location>
        <begin position="39"/>
        <end position="54"/>
    </location>
</feature>
<evidence type="ECO:0000313" key="2">
    <source>
        <dbReference type="EMBL" id="QNO01145.1"/>
    </source>
</evidence>
<accession>A0A7G9V4D9</accession>
<dbReference type="Proteomes" id="UP000516064">
    <property type="component" value="Segment"/>
</dbReference>
<name>A0A7G9V4D9_9CAUD</name>